<reference evidence="2" key="1">
    <citation type="journal article" date="2020" name="Nature">
        <title>Giant virus diversity and host interactions through global metagenomics.</title>
        <authorList>
            <person name="Schulz F."/>
            <person name="Roux S."/>
            <person name="Paez-Espino D."/>
            <person name="Jungbluth S."/>
            <person name="Walsh D.A."/>
            <person name="Denef V.J."/>
            <person name="McMahon K.D."/>
            <person name="Konstantinidis K.T."/>
            <person name="Eloe-Fadrosh E.A."/>
            <person name="Kyrpides N.C."/>
            <person name="Woyke T."/>
        </authorList>
    </citation>
    <scope>NUCLEOTIDE SEQUENCE</scope>
    <source>
        <strain evidence="2">GVMAG-M-3300023184-68</strain>
    </source>
</reference>
<dbReference type="AlphaFoldDB" id="A0A6C0ID02"/>
<organism evidence="2">
    <name type="scientific">viral metagenome</name>
    <dbReference type="NCBI Taxonomy" id="1070528"/>
    <lineage>
        <taxon>unclassified sequences</taxon>
        <taxon>metagenomes</taxon>
        <taxon>organismal metagenomes</taxon>
    </lineage>
</organism>
<protein>
    <submittedName>
        <fullName evidence="2">Uncharacterized protein</fullName>
    </submittedName>
</protein>
<accession>A0A6C0ID02</accession>
<evidence type="ECO:0000313" key="2">
    <source>
        <dbReference type="EMBL" id="QHT90490.1"/>
    </source>
</evidence>
<feature type="region of interest" description="Disordered" evidence="1">
    <location>
        <begin position="181"/>
        <end position="204"/>
    </location>
</feature>
<evidence type="ECO:0000256" key="1">
    <source>
        <dbReference type="SAM" id="MobiDB-lite"/>
    </source>
</evidence>
<name>A0A6C0ID02_9ZZZZ</name>
<dbReference type="EMBL" id="MN740154">
    <property type="protein sequence ID" value="QHT90490.1"/>
    <property type="molecule type" value="Genomic_DNA"/>
</dbReference>
<sequence>MFPFPIPTNEIVRVENAIKDSKTKHKKEQDDKMVFRSTPKMYSNTPNSGTVFTKTELSLNAMDLMLETEKNNNKTESWNKLDKTVKIQKLHMFAEKYGKEHGFPMKDVKILKLFFVDCLEKGKLSKTKDLIYDKDANEITAIPSLHFNSTNHSFTLKNMDPKRVSTLKSLSHKGLSKLSDTNISATLPSPPNFSSGSATGEVSS</sequence>
<proteinExistence type="predicted"/>